<keyword evidence="7" id="KW-1185">Reference proteome</keyword>
<reference evidence="6" key="1">
    <citation type="submission" date="2020-03" db="EMBL/GenBank/DDBJ databases">
        <title>Molecular networking-based the target discovery of potent antiproliferative macrolactams: 5/6/7/16 polycyclic ansamycins and glycosylated trienomycin from Streptomyces cacaoi subsp. asoensis.</title>
        <authorList>
            <person name="Liu L.-L."/>
        </authorList>
    </citation>
    <scope>NUCLEOTIDE SEQUENCE [LARGE SCALE GENOMIC DNA]</scope>
    <source>
        <strain evidence="6">H2S5</strain>
    </source>
</reference>
<keyword evidence="3" id="KW-0804">Transcription</keyword>
<evidence type="ECO:0000256" key="4">
    <source>
        <dbReference type="SAM" id="MobiDB-lite"/>
    </source>
</evidence>
<dbReference type="EMBL" id="CP049838">
    <property type="protein sequence ID" value="QJT05486.1"/>
    <property type="molecule type" value="Genomic_DNA"/>
</dbReference>
<sequence>MKPPGSLRAPRPRLGTPTAPKGSDVPTAEVRERILSGDFGEGLALPPERQPVQQTGPSRATVREAWRSGRDVPSTDVFNSSADTATWWRS</sequence>
<evidence type="ECO:0000259" key="5">
    <source>
        <dbReference type="Pfam" id="PF00392"/>
    </source>
</evidence>
<dbReference type="Pfam" id="PF00392">
    <property type="entry name" value="GntR"/>
    <property type="match status" value="1"/>
</dbReference>
<proteinExistence type="predicted"/>
<evidence type="ECO:0000256" key="1">
    <source>
        <dbReference type="ARBA" id="ARBA00023015"/>
    </source>
</evidence>
<evidence type="ECO:0000256" key="3">
    <source>
        <dbReference type="ARBA" id="ARBA00023163"/>
    </source>
</evidence>
<accession>A0A6M4X5K3</accession>
<evidence type="ECO:0000256" key="2">
    <source>
        <dbReference type="ARBA" id="ARBA00023125"/>
    </source>
</evidence>
<dbReference type="Gene3D" id="1.10.10.10">
    <property type="entry name" value="Winged helix-like DNA-binding domain superfamily/Winged helix DNA-binding domain"/>
    <property type="match status" value="1"/>
</dbReference>
<dbReference type="InterPro" id="IPR036390">
    <property type="entry name" value="WH_DNA-bd_sf"/>
</dbReference>
<dbReference type="SUPFAM" id="SSF46785">
    <property type="entry name" value="Winged helix' DNA-binding domain"/>
    <property type="match status" value="1"/>
</dbReference>
<feature type="region of interest" description="Disordered" evidence="4">
    <location>
        <begin position="1"/>
        <end position="27"/>
    </location>
</feature>
<protein>
    <submittedName>
        <fullName evidence="6">GntR family transcriptional regulator</fullName>
    </submittedName>
</protein>
<feature type="compositionally biased region" description="Polar residues" evidence="4">
    <location>
        <begin position="76"/>
        <end position="90"/>
    </location>
</feature>
<dbReference type="AlphaFoldDB" id="A0A6M4X5K3"/>
<feature type="region of interest" description="Disordered" evidence="4">
    <location>
        <begin position="39"/>
        <end position="90"/>
    </location>
</feature>
<feature type="domain" description="HTH gntR-type" evidence="5">
    <location>
        <begin position="28"/>
        <end position="67"/>
    </location>
</feature>
<feature type="compositionally biased region" description="Basic and acidic residues" evidence="4">
    <location>
        <begin position="61"/>
        <end position="70"/>
    </location>
</feature>
<dbReference type="GO" id="GO:0003700">
    <property type="term" value="F:DNA-binding transcription factor activity"/>
    <property type="evidence" value="ECO:0007669"/>
    <property type="project" value="InterPro"/>
</dbReference>
<evidence type="ECO:0000313" key="6">
    <source>
        <dbReference type="EMBL" id="QJT05486.1"/>
    </source>
</evidence>
<dbReference type="GO" id="GO:0003677">
    <property type="term" value="F:DNA binding"/>
    <property type="evidence" value="ECO:0007669"/>
    <property type="project" value="UniProtKB-KW"/>
</dbReference>
<evidence type="ECO:0000313" key="7">
    <source>
        <dbReference type="Proteomes" id="UP000502665"/>
    </source>
</evidence>
<dbReference type="Proteomes" id="UP000502665">
    <property type="component" value="Chromosome"/>
</dbReference>
<name>A0A6M4X5K3_9ACTN</name>
<keyword evidence="1" id="KW-0805">Transcription regulation</keyword>
<keyword evidence="2" id="KW-0238">DNA-binding</keyword>
<dbReference type="InterPro" id="IPR036388">
    <property type="entry name" value="WH-like_DNA-bd_sf"/>
</dbReference>
<organism evidence="6 7">
    <name type="scientific">Streptomyces asoensis</name>
    <dbReference type="NCBI Taxonomy" id="249586"/>
    <lineage>
        <taxon>Bacteria</taxon>
        <taxon>Bacillati</taxon>
        <taxon>Actinomycetota</taxon>
        <taxon>Actinomycetes</taxon>
        <taxon>Kitasatosporales</taxon>
        <taxon>Streptomycetaceae</taxon>
        <taxon>Streptomyces</taxon>
    </lineage>
</organism>
<gene>
    <name evidence="6" type="ORF">G9272_38520</name>
</gene>
<dbReference type="InterPro" id="IPR000524">
    <property type="entry name" value="Tscrpt_reg_HTH_GntR"/>
</dbReference>
<dbReference type="RefSeq" id="WP_171400806.1">
    <property type="nucleotide sequence ID" value="NZ_CP049838.1"/>
</dbReference>